<dbReference type="SUPFAM" id="SSF54211">
    <property type="entry name" value="Ribosomal protein S5 domain 2-like"/>
    <property type="match status" value="1"/>
</dbReference>
<keyword evidence="1" id="KW-0645">Protease</keyword>
<gene>
    <name evidence="4" type="ORF">BpJC7_23270</name>
</gene>
<dbReference type="GO" id="GO:0030163">
    <property type="term" value="P:protein catabolic process"/>
    <property type="evidence" value="ECO:0007669"/>
    <property type="project" value="InterPro"/>
</dbReference>
<reference evidence="4 5" key="1">
    <citation type="submission" date="2019-09" db="EMBL/GenBank/DDBJ databases">
        <title>Draft genome sequence of Bacillus sp. JC-7.</title>
        <authorList>
            <person name="Tanaka N."/>
            <person name="Shiwa Y."/>
            <person name="Fujita N."/>
            <person name="Tanasupawat S."/>
        </authorList>
    </citation>
    <scope>NUCLEOTIDE SEQUENCE [LARGE SCALE GENOMIC DNA]</scope>
    <source>
        <strain evidence="4 5">JC-7</strain>
    </source>
</reference>
<dbReference type="InterPro" id="IPR027065">
    <property type="entry name" value="Lon_Prtase"/>
</dbReference>
<dbReference type="EC" id="3.4.21.53" evidence="1"/>
<feature type="active site" evidence="1">
    <location>
        <position position="235"/>
    </location>
</feature>
<dbReference type="InterPro" id="IPR008269">
    <property type="entry name" value="Lon_proteolytic"/>
</dbReference>
<dbReference type="AlphaFoldDB" id="A0A5J4JPQ3"/>
<dbReference type="PANTHER" id="PTHR10046">
    <property type="entry name" value="ATP DEPENDENT LON PROTEASE FAMILY MEMBER"/>
    <property type="match status" value="1"/>
</dbReference>
<dbReference type="Pfam" id="PF13180">
    <property type="entry name" value="PDZ_2"/>
    <property type="match status" value="1"/>
</dbReference>
<protein>
    <recommendedName>
        <fullName evidence="1">endopeptidase La</fullName>
        <ecNumber evidence="1">3.4.21.53</ecNumber>
    </recommendedName>
</protein>
<feature type="domain" description="PDZ" evidence="2">
    <location>
        <begin position="101"/>
        <end position="187"/>
    </location>
</feature>
<evidence type="ECO:0000256" key="1">
    <source>
        <dbReference type="PROSITE-ProRule" id="PRU01122"/>
    </source>
</evidence>
<feature type="domain" description="Lon proteolytic" evidence="3">
    <location>
        <begin position="229"/>
        <end position="346"/>
    </location>
</feature>
<dbReference type="InterPro" id="IPR036034">
    <property type="entry name" value="PDZ_sf"/>
</dbReference>
<dbReference type="SMART" id="SM00228">
    <property type="entry name" value="PDZ"/>
    <property type="match status" value="1"/>
</dbReference>
<dbReference type="InterPro" id="IPR001478">
    <property type="entry name" value="PDZ"/>
</dbReference>
<dbReference type="SUPFAM" id="SSF50156">
    <property type="entry name" value="PDZ domain-like"/>
    <property type="match status" value="1"/>
</dbReference>
<dbReference type="EMBL" id="BKZQ01000033">
    <property type="protein sequence ID" value="GER71024.1"/>
    <property type="molecule type" value="Genomic_DNA"/>
</dbReference>
<dbReference type="GO" id="GO:0004176">
    <property type="term" value="F:ATP-dependent peptidase activity"/>
    <property type="evidence" value="ECO:0007669"/>
    <property type="project" value="UniProtKB-UniRule"/>
</dbReference>
<dbReference type="GO" id="GO:0005524">
    <property type="term" value="F:ATP binding"/>
    <property type="evidence" value="ECO:0007669"/>
    <property type="project" value="InterPro"/>
</dbReference>
<dbReference type="NCBIfam" id="NF041438">
    <property type="entry name" value="SepM_fam_S16"/>
    <property type="match status" value="1"/>
</dbReference>
<proteinExistence type="inferred from homology"/>
<dbReference type="PROSITE" id="PS50106">
    <property type="entry name" value="PDZ"/>
    <property type="match status" value="1"/>
</dbReference>
<dbReference type="PROSITE" id="PS51786">
    <property type="entry name" value="LON_PROTEOLYTIC"/>
    <property type="match status" value="1"/>
</dbReference>
<dbReference type="GO" id="GO:0006508">
    <property type="term" value="P:proteolysis"/>
    <property type="evidence" value="ECO:0007669"/>
    <property type="project" value="UniProtKB-KW"/>
</dbReference>
<dbReference type="Pfam" id="PF05362">
    <property type="entry name" value="Lon_C"/>
    <property type="match status" value="1"/>
</dbReference>
<comment type="similarity">
    <text evidence="1">Belongs to the peptidase S16 family.</text>
</comment>
<organism evidence="4 5">
    <name type="scientific">Weizmannia acidilactici</name>
    <dbReference type="NCBI Taxonomy" id="2607726"/>
    <lineage>
        <taxon>Bacteria</taxon>
        <taxon>Bacillati</taxon>
        <taxon>Bacillota</taxon>
        <taxon>Bacilli</taxon>
        <taxon>Bacillales</taxon>
        <taxon>Bacillaceae</taxon>
        <taxon>Heyndrickxia</taxon>
    </lineage>
</organism>
<name>A0A5J4JPQ3_9BACI</name>
<keyword evidence="5" id="KW-1185">Reference proteome</keyword>
<dbReference type="Gene3D" id="3.30.230.10">
    <property type="match status" value="1"/>
</dbReference>
<evidence type="ECO:0000259" key="2">
    <source>
        <dbReference type="PROSITE" id="PS50106"/>
    </source>
</evidence>
<dbReference type="InterPro" id="IPR014721">
    <property type="entry name" value="Ribsml_uS5_D2-typ_fold_subgr"/>
</dbReference>
<dbReference type="Proteomes" id="UP000391919">
    <property type="component" value="Unassembled WGS sequence"/>
</dbReference>
<keyword evidence="1" id="KW-0720">Serine protease</keyword>
<dbReference type="GO" id="GO:0004252">
    <property type="term" value="F:serine-type endopeptidase activity"/>
    <property type="evidence" value="ECO:0007669"/>
    <property type="project" value="UniProtKB-UniRule"/>
</dbReference>
<feature type="active site" evidence="1">
    <location>
        <position position="280"/>
    </location>
</feature>
<dbReference type="InterPro" id="IPR020568">
    <property type="entry name" value="Ribosomal_Su5_D2-typ_SF"/>
</dbReference>
<sequence length="350" mass="38796">MKHRKFRRRALIAAVLALALLSFVPLPYYIEMPGSALQLAPLIKVKGGYPEKGKFMLTTVRMGRANPYTYIWAKLRKHEDVVPVDEIMDKNETDEEFNVYQLYLMENSKHNAIQVAFTKAKKPFRSHYKGIYVLNVYDGMPAAKVLKAGDRITKVDGHAYKSSKAFTNFVAKKKAGDQITVTYVRGKKTKTAEIVLAKFKENHNKAGIGISLVDDRSITSDPSVKMDTEKIGGPSAGLMFTLEIYNQLTKEDITKGYKIAGTGEISTDGKVGRIGGIDKKVIAADKAGAEIFFAPDDTITPEMKKADPGIKSNYEEAKAAAKDIGTKMKIVPVKTFDDALDYLNGLKKKK</sequence>
<evidence type="ECO:0000259" key="3">
    <source>
        <dbReference type="PROSITE" id="PS51786"/>
    </source>
</evidence>
<dbReference type="RefSeq" id="WP_151681379.1">
    <property type="nucleotide sequence ID" value="NZ_BKZP01000034.1"/>
</dbReference>
<evidence type="ECO:0000313" key="5">
    <source>
        <dbReference type="Proteomes" id="UP000391919"/>
    </source>
</evidence>
<accession>A0A5J4JPQ3</accession>
<evidence type="ECO:0000313" key="4">
    <source>
        <dbReference type="EMBL" id="GER71024.1"/>
    </source>
</evidence>
<keyword evidence="1" id="KW-0378">Hydrolase</keyword>
<comment type="caution">
    <text evidence="4">The sequence shown here is derived from an EMBL/GenBank/DDBJ whole genome shotgun (WGS) entry which is preliminary data.</text>
</comment>
<comment type="catalytic activity">
    <reaction evidence="1">
        <text>Hydrolysis of proteins in presence of ATP.</text>
        <dbReference type="EC" id="3.4.21.53"/>
    </reaction>
</comment>